<evidence type="ECO:0000256" key="14">
    <source>
        <dbReference type="SAM" id="MobiDB-lite"/>
    </source>
</evidence>
<evidence type="ECO:0000313" key="17">
    <source>
        <dbReference type="EMBL" id="CAF2983736.1"/>
    </source>
</evidence>
<dbReference type="GO" id="GO:0098719">
    <property type="term" value="P:sodium ion import across plasma membrane"/>
    <property type="evidence" value="ECO:0007669"/>
    <property type="project" value="TreeGrafter"/>
</dbReference>
<dbReference type="InterPro" id="IPR002090">
    <property type="entry name" value="NHE-6/7/9"/>
</dbReference>
<evidence type="ECO:0000256" key="9">
    <source>
        <dbReference type="ARBA" id="ARBA00023053"/>
    </source>
</evidence>
<protein>
    <recommendedName>
        <fullName evidence="13">Sodium/hydrogen exchanger</fullName>
    </recommendedName>
</protein>
<feature type="transmembrane region" description="Helical" evidence="15">
    <location>
        <begin position="407"/>
        <end position="436"/>
    </location>
</feature>
<feature type="transmembrane region" description="Helical" evidence="15">
    <location>
        <begin position="29"/>
        <end position="48"/>
    </location>
</feature>
<dbReference type="GO" id="GO:0015386">
    <property type="term" value="F:potassium:proton antiporter activity"/>
    <property type="evidence" value="ECO:0007669"/>
    <property type="project" value="TreeGrafter"/>
</dbReference>
<keyword evidence="13" id="KW-0050">Antiport</keyword>
<dbReference type="OrthoDB" id="196264at2759"/>
<dbReference type="GO" id="GO:0005886">
    <property type="term" value="C:plasma membrane"/>
    <property type="evidence" value="ECO:0007669"/>
    <property type="project" value="UniProtKB-SubCell"/>
</dbReference>
<dbReference type="GO" id="GO:0055038">
    <property type="term" value="C:recycling endosome membrane"/>
    <property type="evidence" value="ECO:0007669"/>
    <property type="project" value="UniProtKB-SubCell"/>
</dbReference>
<organism evidence="17 18">
    <name type="scientific">Lepeophtheirus salmonis</name>
    <name type="common">Salmon louse</name>
    <name type="synonym">Caligus salmonis</name>
    <dbReference type="NCBI Taxonomy" id="72036"/>
    <lineage>
        <taxon>Eukaryota</taxon>
        <taxon>Metazoa</taxon>
        <taxon>Ecdysozoa</taxon>
        <taxon>Arthropoda</taxon>
        <taxon>Crustacea</taxon>
        <taxon>Multicrustacea</taxon>
        <taxon>Hexanauplia</taxon>
        <taxon>Copepoda</taxon>
        <taxon>Siphonostomatoida</taxon>
        <taxon>Caligidae</taxon>
        <taxon>Lepeophtheirus</taxon>
    </lineage>
</organism>
<evidence type="ECO:0000256" key="6">
    <source>
        <dbReference type="ARBA" id="ARBA00022692"/>
    </source>
</evidence>
<dbReference type="PANTHER" id="PTHR10110:SF187">
    <property type="entry name" value="SODIUM_HYDROGEN EXCHANGER"/>
    <property type="match status" value="1"/>
</dbReference>
<dbReference type="InterPro" id="IPR004709">
    <property type="entry name" value="NaH_exchanger"/>
</dbReference>
<keyword evidence="4 13" id="KW-0813">Transport</keyword>
<evidence type="ECO:0000256" key="8">
    <source>
        <dbReference type="ARBA" id="ARBA00022989"/>
    </source>
</evidence>
<dbReference type="InterPro" id="IPR018422">
    <property type="entry name" value="Cation/H_exchanger_CPA1"/>
</dbReference>
<dbReference type="AlphaFoldDB" id="A0A7R8D0E9"/>
<evidence type="ECO:0000256" key="7">
    <source>
        <dbReference type="ARBA" id="ARBA00022753"/>
    </source>
</evidence>
<evidence type="ECO:0000256" key="13">
    <source>
        <dbReference type="RuleBase" id="RU003722"/>
    </source>
</evidence>
<feature type="transmembrane region" description="Helical" evidence="15">
    <location>
        <begin position="340"/>
        <end position="369"/>
    </location>
</feature>
<dbReference type="GO" id="GO:0015385">
    <property type="term" value="F:sodium:proton antiporter activity"/>
    <property type="evidence" value="ECO:0007669"/>
    <property type="project" value="InterPro"/>
</dbReference>
<evidence type="ECO:0000256" key="2">
    <source>
        <dbReference type="ARBA" id="ARBA00004651"/>
    </source>
</evidence>
<comment type="similarity">
    <text evidence="3 13">Belongs to the monovalent cation:proton antiporter 1 (CPA1) transporter (TC 2.A.36) family.</text>
</comment>
<feature type="compositionally biased region" description="Basic and acidic residues" evidence="14">
    <location>
        <begin position="562"/>
        <end position="572"/>
    </location>
</feature>
<evidence type="ECO:0000256" key="5">
    <source>
        <dbReference type="ARBA" id="ARBA00022475"/>
    </source>
</evidence>
<evidence type="ECO:0000256" key="10">
    <source>
        <dbReference type="ARBA" id="ARBA00023065"/>
    </source>
</evidence>
<keyword evidence="8 15" id="KW-1133">Transmembrane helix</keyword>
<evidence type="ECO:0000256" key="11">
    <source>
        <dbReference type="ARBA" id="ARBA00023136"/>
    </source>
</evidence>
<feature type="transmembrane region" description="Helical" evidence="15">
    <location>
        <begin position="265"/>
        <end position="289"/>
    </location>
</feature>
<dbReference type="InterPro" id="IPR006153">
    <property type="entry name" value="Cation/H_exchanger_TM"/>
</dbReference>
<evidence type="ECO:0000313" key="18">
    <source>
        <dbReference type="Proteomes" id="UP000675881"/>
    </source>
</evidence>
<evidence type="ECO:0000256" key="3">
    <source>
        <dbReference type="ARBA" id="ARBA00007367"/>
    </source>
</evidence>
<keyword evidence="11 15" id="KW-0472">Membrane</keyword>
<dbReference type="NCBIfam" id="TIGR00840">
    <property type="entry name" value="b_cpa1"/>
    <property type="match status" value="1"/>
</dbReference>
<feature type="region of interest" description="Disordered" evidence="14">
    <location>
        <begin position="442"/>
        <end position="466"/>
    </location>
</feature>
<feature type="transmembrane region" description="Helical" evidence="15">
    <location>
        <begin position="224"/>
        <end position="245"/>
    </location>
</feature>
<accession>A0A7R8D0E9</accession>
<dbReference type="PRINTS" id="PR01088">
    <property type="entry name" value="NAHEXCHNGR6"/>
</dbReference>
<feature type="transmembrane region" description="Helical" evidence="15">
    <location>
        <begin position="310"/>
        <end position="334"/>
    </location>
</feature>
<name>A0A7R8D0E9_LEPSM</name>
<dbReference type="Gene3D" id="6.10.140.1330">
    <property type="match status" value="1"/>
</dbReference>
<keyword evidence="5" id="KW-1003">Cell membrane</keyword>
<feature type="region of interest" description="Disordered" evidence="14">
    <location>
        <begin position="526"/>
        <end position="579"/>
    </location>
</feature>
<dbReference type="Proteomes" id="UP000675881">
    <property type="component" value="Chromosome 6"/>
</dbReference>
<dbReference type="PANTHER" id="PTHR10110">
    <property type="entry name" value="SODIUM/HYDROGEN EXCHANGER"/>
    <property type="match status" value="1"/>
</dbReference>
<gene>
    <name evidence="17" type="ORF">LSAA_11371</name>
</gene>
<proteinExistence type="inferred from homology"/>
<keyword evidence="12 13" id="KW-0739">Sodium transport</keyword>
<keyword evidence="18" id="KW-1185">Reference proteome</keyword>
<comment type="subcellular location">
    <subcellularLocation>
        <location evidence="2">Cell membrane</location>
        <topology evidence="2">Multi-pass membrane protein</topology>
    </subcellularLocation>
    <subcellularLocation>
        <location evidence="1">Recycling endosome membrane</location>
        <topology evidence="1">Multi-pass membrane protein</topology>
    </subcellularLocation>
</comment>
<evidence type="ECO:0000256" key="4">
    <source>
        <dbReference type="ARBA" id="ARBA00022448"/>
    </source>
</evidence>
<feature type="compositionally biased region" description="Polar residues" evidence="14">
    <location>
        <begin position="534"/>
        <end position="543"/>
    </location>
</feature>
<sequence length="579" mass="64855">MSSAEGFTDAASETKIDERKSLLHKLDSLILLLYTCLLTLTVVTIWLFKHRRIRFVHETGLAIVYGLVVGAAVRYGVTQDTKSFVEVVTKNVSGDWPRWPPDYLLLDSKDKNQSIEKTIAYSYKGNWNPLWNCQNSPNLEFFRFIDTLHFGALISATDPITILAVFNDVKVDVNFYALVFGESILNDAVAIVISRTVEDYESALTYGTDTSLNAMLFLKAVGDFLGIFGASFLVGSLMGCTTALLTKFTHIHRFPELESTLFVLMSYSTFLVAEVLNLTGIVAVLFCGICQAHYTYNNLSSESKHITKQFFNLLNFMAENFIFSYIGVSMFTFANHNFNIGFIVGSFFAIFIARAINVYILSFFFLNLVRQNRITMNLQHMLFLSGLRGAIAFALAIRNTLSESRQMILTTTLIIVIVTVIVNGGSTMSLVTWLGIPLSSENNENDAQEEEPITSPNKDYNSLERPSETGRILPASWMARMWSKLDNRYLKPFLTHSNPTLMETLPECCLPIGKYLTSVEQLSRHPAMRAASMEQDNSTNTVTEAPKNSAGFSSLVGRSPGRKPDEPKEFENRLSSSNI</sequence>
<dbReference type="EMBL" id="HG994585">
    <property type="protein sequence ID" value="CAF2983736.1"/>
    <property type="molecule type" value="Genomic_DNA"/>
</dbReference>
<evidence type="ECO:0000256" key="12">
    <source>
        <dbReference type="ARBA" id="ARBA00023201"/>
    </source>
</evidence>
<keyword evidence="6 13" id="KW-0812">Transmembrane</keyword>
<dbReference type="GO" id="GO:0051453">
    <property type="term" value="P:regulation of intracellular pH"/>
    <property type="evidence" value="ECO:0007669"/>
    <property type="project" value="TreeGrafter"/>
</dbReference>
<evidence type="ECO:0000256" key="15">
    <source>
        <dbReference type="SAM" id="Phobius"/>
    </source>
</evidence>
<keyword evidence="10 13" id="KW-0406">Ion transport</keyword>
<feature type="domain" description="Cation/H+ exchanger transmembrane" evidence="16">
    <location>
        <begin position="142"/>
        <end position="432"/>
    </location>
</feature>
<reference evidence="17" key="1">
    <citation type="submission" date="2021-02" db="EMBL/GenBank/DDBJ databases">
        <authorList>
            <person name="Bekaert M."/>
        </authorList>
    </citation>
    <scope>NUCLEOTIDE SEQUENCE</scope>
    <source>
        <strain evidence="17">IoA-00</strain>
    </source>
</reference>
<dbReference type="Pfam" id="PF00999">
    <property type="entry name" value="Na_H_Exchanger"/>
    <property type="match status" value="1"/>
</dbReference>
<keyword evidence="9" id="KW-0915">Sodium</keyword>
<evidence type="ECO:0000256" key="1">
    <source>
        <dbReference type="ARBA" id="ARBA00004195"/>
    </source>
</evidence>
<evidence type="ECO:0000259" key="16">
    <source>
        <dbReference type="Pfam" id="PF00999"/>
    </source>
</evidence>
<feature type="compositionally biased region" description="Acidic residues" evidence="14">
    <location>
        <begin position="443"/>
        <end position="452"/>
    </location>
</feature>
<keyword evidence="7" id="KW-0967">Endosome</keyword>